<dbReference type="AlphaFoldDB" id="A0A1X7SUD8"/>
<reference evidence="1" key="1">
    <citation type="submission" date="2017-05" db="UniProtKB">
        <authorList>
            <consortium name="EnsemblMetazoa"/>
        </authorList>
    </citation>
    <scope>IDENTIFICATION</scope>
</reference>
<dbReference type="InParanoid" id="A0A1X7SUD8"/>
<organism evidence="1">
    <name type="scientific">Amphimedon queenslandica</name>
    <name type="common">Sponge</name>
    <dbReference type="NCBI Taxonomy" id="400682"/>
    <lineage>
        <taxon>Eukaryota</taxon>
        <taxon>Metazoa</taxon>
        <taxon>Porifera</taxon>
        <taxon>Demospongiae</taxon>
        <taxon>Heteroscleromorpha</taxon>
        <taxon>Haplosclerida</taxon>
        <taxon>Niphatidae</taxon>
        <taxon>Amphimedon</taxon>
    </lineage>
</organism>
<proteinExistence type="predicted"/>
<protein>
    <submittedName>
        <fullName evidence="1">Uncharacterized protein</fullName>
    </submittedName>
</protein>
<dbReference type="InterPro" id="IPR045864">
    <property type="entry name" value="aa-tRNA-synth_II/BPL/LPL"/>
</dbReference>
<accession>A0A1X7SUD8</accession>
<evidence type="ECO:0000313" key="1">
    <source>
        <dbReference type="EnsemblMetazoa" id="Aqu2.1.05711_001"/>
    </source>
</evidence>
<dbReference type="EnsemblMetazoa" id="Aqu2.1.05711_001">
    <property type="protein sequence ID" value="Aqu2.1.05711_001"/>
    <property type="gene ID" value="Aqu2.1.05711"/>
</dbReference>
<dbReference type="SUPFAM" id="SSF55681">
    <property type="entry name" value="Class II aaRS and biotin synthetases"/>
    <property type="match status" value="1"/>
</dbReference>
<name>A0A1X7SUD8_AMPQE</name>
<dbReference type="Gene3D" id="3.30.930.10">
    <property type="entry name" value="Bira Bifunctional Protein, Domain 2"/>
    <property type="match status" value="1"/>
</dbReference>
<sequence length="186" mass="21101">MFFIFEKIHRPFIFSLMSAAFPWQYLKTLTKLLTSQVPLDEAHSLLEPLTRNKSTASVVKQVLQDFKLLERQLEKLQVLKKLKVLFSPGLVLNMAYFDGLIFSFCSLEESKKSRKGSSQLVLARGGQYNKLLESLREKRQVLSAPYSSPSSLPPLPSLSGVSFHEEVLVKVLCKTYVDTGQGSCYY</sequence>